<dbReference type="PANTHER" id="PTHR35894">
    <property type="entry name" value="GENERAL SECRETION PATHWAY PROTEIN A-RELATED"/>
    <property type="match status" value="1"/>
</dbReference>
<evidence type="ECO:0000313" key="2">
    <source>
        <dbReference type="EMBL" id="VAX37869.1"/>
    </source>
</evidence>
<dbReference type="Gene3D" id="3.40.50.300">
    <property type="entry name" value="P-loop containing nucleotide triphosphate hydrolases"/>
    <property type="match status" value="1"/>
</dbReference>
<dbReference type="InterPro" id="IPR027417">
    <property type="entry name" value="P-loop_NTPase"/>
</dbReference>
<dbReference type="SUPFAM" id="SSF52540">
    <property type="entry name" value="P-loop containing nucleoside triphosphate hydrolases"/>
    <property type="match status" value="1"/>
</dbReference>
<gene>
    <name evidence="2" type="ORF">MNBD_UNCLBAC01-735</name>
</gene>
<name>A0A3B1D6M9_9ZZZZ</name>
<dbReference type="PANTHER" id="PTHR35894:SF1">
    <property type="entry name" value="PHOSPHORIBULOKINASE _ URIDINE KINASE FAMILY"/>
    <property type="match status" value="1"/>
</dbReference>
<sequence>MYTEYWNLKEKPFELTPDPRYVYYSREHEEALMRLIYTVRDLKGAMLLTGLYGCGKTVLSRVFLNELIGSKYEVALLNNPRLTARELLAEIIFQLGGGKQETDSKGKLLRAFNEVIYSNLNIGKETVIVIDEAQAIEDLETFEELRLLLNFQQNDRFLLTMILIGQSELRKQLKQLPQLKQRLMIEYHLNPLDEKDTRRYIEHRLKIAGSTQPIFDPKAKKMIYRYSSGTPRIINGIADMALLEGYLQNKEIIDEIIIKKIVNDSQLEAPWAA</sequence>
<feature type="domain" description="AAA+ ATPase" evidence="1">
    <location>
        <begin position="42"/>
        <end position="211"/>
    </location>
</feature>
<dbReference type="InterPro" id="IPR003593">
    <property type="entry name" value="AAA+_ATPase"/>
</dbReference>
<dbReference type="Pfam" id="PF13401">
    <property type="entry name" value="AAA_22"/>
    <property type="match status" value="1"/>
</dbReference>
<proteinExistence type="predicted"/>
<reference evidence="2" key="1">
    <citation type="submission" date="2018-06" db="EMBL/GenBank/DDBJ databases">
        <authorList>
            <person name="Zhirakovskaya E."/>
        </authorList>
    </citation>
    <scope>NUCLEOTIDE SEQUENCE</scope>
</reference>
<dbReference type="SMART" id="SM00382">
    <property type="entry name" value="AAA"/>
    <property type="match status" value="1"/>
</dbReference>
<organism evidence="2">
    <name type="scientific">hydrothermal vent metagenome</name>
    <dbReference type="NCBI Taxonomy" id="652676"/>
    <lineage>
        <taxon>unclassified sequences</taxon>
        <taxon>metagenomes</taxon>
        <taxon>ecological metagenomes</taxon>
    </lineage>
</organism>
<dbReference type="GO" id="GO:0016887">
    <property type="term" value="F:ATP hydrolysis activity"/>
    <property type="evidence" value="ECO:0007669"/>
    <property type="project" value="InterPro"/>
</dbReference>
<dbReference type="InterPro" id="IPR052026">
    <property type="entry name" value="ExeA_AAA_ATPase_DNA-bind"/>
</dbReference>
<protein>
    <recommendedName>
        <fullName evidence="1">AAA+ ATPase domain-containing protein</fullName>
    </recommendedName>
</protein>
<dbReference type="AlphaFoldDB" id="A0A3B1D6M9"/>
<evidence type="ECO:0000259" key="1">
    <source>
        <dbReference type="SMART" id="SM00382"/>
    </source>
</evidence>
<dbReference type="CDD" id="cd00009">
    <property type="entry name" value="AAA"/>
    <property type="match status" value="1"/>
</dbReference>
<accession>A0A3B1D6M9</accession>
<dbReference type="InterPro" id="IPR049945">
    <property type="entry name" value="AAA_22"/>
</dbReference>
<dbReference type="EMBL" id="UOGJ01000140">
    <property type="protein sequence ID" value="VAX37869.1"/>
    <property type="molecule type" value="Genomic_DNA"/>
</dbReference>